<keyword evidence="4" id="KW-0732">Signal</keyword>
<gene>
    <name evidence="7" type="ORF">ABUL08_24000</name>
    <name evidence="6" type="ORF">VK199_23925</name>
</gene>
<evidence type="ECO:0000313" key="7">
    <source>
        <dbReference type="EMBL" id="XCH73331.1"/>
    </source>
</evidence>
<dbReference type="AlphaFoldDB" id="A0AAU8HDQ8"/>
<keyword evidence="3" id="KW-0472">Membrane</keyword>
<protein>
    <submittedName>
        <fullName evidence="7">A24 family peptidase</fullName>
        <ecNumber evidence="7">3.4.23.-</ecNumber>
    </submittedName>
</protein>
<dbReference type="EMBL" id="CP157762">
    <property type="protein sequence ID" value="XBP92634.1"/>
    <property type="molecule type" value="Genomic_DNA"/>
</dbReference>
<dbReference type="EC" id="3.4.23.-" evidence="7"/>
<organism evidence="7">
    <name type="scientific">Micromonospora sp. CCTCC AA 2012012</name>
    <dbReference type="NCBI Taxonomy" id="3111921"/>
    <lineage>
        <taxon>Bacteria</taxon>
        <taxon>Bacillati</taxon>
        <taxon>Actinomycetota</taxon>
        <taxon>Actinomycetes</taxon>
        <taxon>Micromonosporales</taxon>
        <taxon>Micromonosporaceae</taxon>
        <taxon>Micromonospora</taxon>
    </lineage>
</organism>
<dbReference type="GO" id="GO:0005886">
    <property type="term" value="C:plasma membrane"/>
    <property type="evidence" value="ECO:0007669"/>
    <property type="project" value="TreeGrafter"/>
</dbReference>
<keyword evidence="3" id="KW-1133">Transmembrane helix</keyword>
<dbReference type="InterPro" id="IPR000045">
    <property type="entry name" value="Prepilin_IV_endopep_pep"/>
</dbReference>
<dbReference type="GO" id="GO:0004190">
    <property type="term" value="F:aspartic-type endopeptidase activity"/>
    <property type="evidence" value="ECO:0007669"/>
    <property type="project" value="InterPro"/>
</dbReference>
<evidence type="ECO:0000313" key="6">
    <source>
        <dbReference type="EMBL" id="XBP92634.1"/>
    </source>
</evidence>
<accession>A0AAU8HDQ8</accession>
<dbReference type="PANTHER" id="PTHR30487">
    <property type="entry name" value="TYPE 4 PREPILIN-LIKE PROTEINS LEADER PEPTIDE-PROCESSING ENZYME"/>
    <property type="match status" value="1"/>
</dbReference>
<keyword evidence="7" id="KW-0378">Hydrolase</keyword>
<feature type="signal peptide" evidence="4">
    <location>
        <begin position="1"/>
        <end position="19"/>
    </location>
</feature>
<feature type="transmembrane region" description="Helical" evidence="3">
    <location>
        <begin position="177"/>
        <end position="201"/>
    </location>
</feature>
<feature type="domain" description="Prepilin type IV endopeptidase peptidase" evidence="5">
    <location>
        <begin position="88"/>
        <end position="188"/>
    </location>
</feature>
<feature type="transmembrane region" description="Helical" evidence="3">
    <location>
        <begin position="111"/>
        <end position="131"/>
    </location>
</feature>
<keyword evidence="3" id="KW-0812">Transmembrane</keyword>
<proteinExistence type="inferred from homology"/>
<evidence type="ECO:0000256" key="2">
    <source>
        <dbReference type="SAM" id="MobiDB-lite"/>
    </source>
</evidence>
<feature type="transmembrane region" description="Helical" evidence="3">
    <location>
        <begin position="138"/>
        <end position="157"/>
    </location>
</feature>
<sequence length="230" mass="22427">MSAGLVTAVALLGALAGGAAPTVARRFTTARPPHATPDGPPVRPGTSPPTGRPRPGWTAVVGAAVGAVVLGGLAADRGADPALPALLLVAAVGLVLVPVDLACLRLPDPLVAAVAVGGGAGLVGAALVTGAADRLPPALAGAALSLTGYVVLALLPGSRLGFGDVKLAAALGLPLGWLGWPTLGLGLLLPHLLNGVAVLALLATRRVRRDTPLPFGPALLAGFWLAVLLG</sequence>
<reference evidence="6" key="1">
    <citation type="submission" date="2024-01" db="EMBL/GenBank/DDBJ databases">
        <title>The genome sequence of Micromonospora mangrovi CCTCC AA 2012012.</title>
        <authorList>
            <person name="Gao J."/>
        </authorList>
    </citation>
    <scope>NUCLEOTIDE SEQUENCE</scope>
    <source>
        <strain evidence="6">CCTCC AA 2012012</strain>
    </source>
</reference>
<feature type="transmembrane region" description="Helical" evidence="3">
    <location>
        <begin position="56"/>
        <end position="75"/>
    </location>
</feature>
<feature type="compositionally biased region" description="Pro residues" evidence="2">
    <location>
        <begin position="34"/>
        <end position="52"/>
    </location>
</feature>
<evidence type="ECO:0000259" key="5">
    <source>
        <dbReference type="Pfam" id="PF01478"/>
    </source>
</evidence>
<dbReference type="EMBL" id="CP159342">
    <property type="protein sequence ID" value="XCH73331.1"/>
    <property type="molecule type" value="Genomic_DNA"/>
</dbReference>
<comment type="similarity">
    <text evidence="1">Belongs to the peptidase A24 family.</text>
</comment>
<feature type="transmembrane region" description="Helical" evidence="3">
    <location>
        <begin position="82"/>
        <end position="99"/>
    </location>
</feature>
<feature type="chain" id="PRO_5043289201" evidence="4">
    <location>
        <begin position="20"/>
        <end position="230"/>
    </location>
</feature>
<feature type="region of interest" description="Disordered" evidence="2">
    <location>
        <begin position="29"/>
        <end position="56"/>
    </location>
</feature>
<evidence type="ECO:0000256" key="1">
    <source>
        <dbReference type="ARBA" id="ARBA00005801"/>
    </source>
</evidence>
<dbReference type="RefSeq" id="WP_350932227.1">
    <property type="nucleotide sequence ID" value="NZ_CP157762.1"/>
</dbReference>
<dbReference type="PANTHER" id="PTHR30487:SF0">
    <property type="entry name" value="PREPILIN LEADER PEPTIDASE_N-METHYLTRANSFERASE-RELATED"/>
    <property type="match status" value="1"/>
</dbReference>
<dbReference type="GO" id="GO:0006465">
    <property type="term" value="P:signal peptide processing"/>
    <property type="evidence" value="ECO:0007669"/>
    <property type="project" value="TreeGrafter"/>
</dbReference>
<name>A0AAU8HDQ8_9ACTN</name>
<evidence type="ECO:0000256" key="3">
    <source>
        <dbReference type="SAM" id="Phobius"/>
    </source>
</evidence>
<dbReference type="InterPro" id="IPR050882">
    <property type="entry name" value="Prepilin_peptidase/N-MTase"/>
</dbReference>
<reference evidence="7" key="2">
    <citation type="submission" date="2024-06" db="EMBL/GenBank/DDBJ databases">
        <title>Micromonospora mangrovi CCTCC AA 2012012 genome sequences.</title>
        <authorList>
            <person name="Gao J."/>
        </authorList>
    </citation>
    <scope>NUCLEOTIDE SEQUENCE</scope>
    <source>
        <strain evidence="7">CCTCC AA 2012012</strain>
    </source>
</reference>
<evidence type="ECO:0000256" key="4">
    <source>
        <dbReference type="SAM" id="SignalP"/>
    </source>
</evidence>
<dbReference type="Pfam" id="PF01478">
    <property type="entry name" value="Peptidase_A24"/>
    <property type="match status" value="1"/>
</dbReference>